<protein>
    <submittedName>
        <fullName evidence="1">Uncharacterized protein</fullName>
    </submittedName>
</protein>
<dbReference type="AlphaFoldDB" id="A0A3B1CGE5"/>
<proteinExistence type="predicted"/>
<gene>
    <name evidence="1" type="ORF">MNBD_NITROSPINAE04-17</name>
</gene>
<sequence>MSVETDIPFEFEIVAEYLSRGDSIVYLTRHDPERVGRELARMGMGREEVNERLCLKA</sequence>
<dbReference type="EMBL" id="UOGA01000207">
    <property type="protein sequence ID" value="VAX21710.1"/>
    <property type="molecule type" value="Genomic_DNA"/>
</dbReference>
<accession>A0A3B1CGE5</accession>
<feature type="non-terminal residue" evidence="1">
    <location>
        <position position="57"/>
    </location>
</feature>
<evidence type="ECO:0000313" key="1">
    <source>
        <dbReference type="EMBL" id="VAX21710.1"/>
    </source>
</evidence>
<reference evidence="1" key="1">
    <citation type="submission" date="2018-06" db="EMBL/GenBank/DDBJ databases">
        <authorList>
            <person name="Zhirakovskaya E."/>
        </authorList>
    </citation>
    <scope>NUCLEOTIDE SEQUENCE</scope>
</reference>
<name>A0A3B1CGE5_9ZZZZ</name>
<organism evidence="1">
    <name type="scientific">hydrothermal vent metagenome</name>
    <dbReference type="NCBI Taxonomy" id="652676"/>
    <lineage>
        <taxon>unclassified sequences</taxon>
        <taxon>metagenomes</taxon>
        <taxon>ecological metagenomes</taxon>
    </lineage>
</organism>